<evidence type="ECO:0000256" key="5">
    <source>
        <dbReference type="ARBA" id="ARBA00023136"/>
    </source>
</evidence>
<protein>
    <recommendedName>
        <fullName evidence="9">Polysaccharide biosynthesis protein</fullName>
    </recommendedName>
</protein>
<feature type="transmembrane region" description="Helical" evidence="6">
    <location>
        <begin position="358"/>
        <end position="377"/>
    </location>
</feature>
<keyword evidence="5 6" id="KW-0472">Membrane</keyword>
<evidence type="ECO:0000313" key="8">
    <source>
        <dbReference type="Proteomes" id="UP001306668"/>
    </source>
</evidence>
<comment type="caution">
    <text evidence="7">The sequence shown here is derived from an EMBL/GenBank/DDBJ whole genome shotgun (WGS) entry which is preliminary data.</text>
</comment>
<feature type="transmembrane region" description="Helical" evidence="6">
    <location>
        <begin position="320"/>
        <end position="338"/>
    </location>
</feature>
<evidence type="ECO:0008006" key="9">
    <source>
        <dbReference type="Google" id="ProtNLM"/>
    </source>
</evidence>
<gene>
    <name evidence="7" type="ORF">STENOSP10_04970</name>
</gene>
<feature type="transmembrane region" description="Helical" evidence="6">
    <location>
        <begin position="383"/>
        <end position="403"/>
    </location>
</feature>
<feature type="transmembrane region" description="Helical" evidence="6">
    <location>
        <begin position="119"/>
        <end position="139"/>
    </location>
</feature>
<evidence type="ECO:0000256" key="2">
    <source>
        <dbReference type="ARBA" id="ARBA00022475"/>
    </source>
</evidence>
<dbReference type="EMBL" id="BTRJ01000003">
    <property type="protein sequence ID" value="GMR26278.1"/>
    <property type="molecule type" value="Genomic_DNA"/>
</dbReference>
<dbReference type="InterPro" id="IPR002797">
    <property type="entry name" value="Polysacc_synth"/>
</dbReference>
<evidence type="ECO:0000313" key="7">
    <source>
        <dbReference type="EMBL" id="GMR26278.1"/>
    </source>
</evidence>
<dbReference type="Proteomes" id="UP001306668">
    <property type="component" value="Unassembled WGS sequence"/>
</dbReference>
<feature type="transmembrane region" description="Helical" evidence="6">
    <location>
        <begin position="89"/>
        <end position="113"/>
    </location>
</feature>
<dbReference type="InterPro" id="IPR050833">
    <property type="entry name" value="Poly_Biosynth_Transport"/>
</dbReference>
<accession>A0ABQ6Q7U7</accession>
<evidence type="ECO:0000256" key="4">
    <source>
        <dbReference type="ARBA" id="ARBA00022989"/>
    </source>
</evidence>
<dbReference type="PANTHER" id="PTHR30250">
    <property type="entry name" value="PST FAMILY PREDICTED COLANIC ACID TRANSPORTER"/>
    <property type="match status" value="1"/>
</dbReference>
<feature type="transmembrane region" description="Helical" evidence="6">
    <location>
        <begin position="12"/>
        <end position="35"/>
    </location>
</feature>
<evidence type="ECO:0000256" key="1">
    <source>
        <dbReference type="ARBA" id="ARBA00004651"/>
    </source>
</evidence>
<dbReference type="RefSeq" id="WP_253136419.1">
    <property type="nucleotide sequence ID" value="NZ_BTRJ01000003.1"/>
</dbReference>
<reference evidence="8" key="1">
    <citation type="submission" date="2023-07" db="EMBL/GenBank/DDBJ databases">
        <title>Genome sequence of Stenotrophomonas sp. Alg010 isolated from Sargassum waste.</title>
        <authorList>
            <person name="Mohapatra"/>
            <person name="B.R."/>
        </authorList>
    </citation>
    <scope>NUCLEOTIDE SEQUENCE [LARGE SCALE GENOMIC DNA]</scope>
    <source>
        <strain evidence="8">Alg010</strain>
    </source>
</reference>
<feature type="transmembrane region" description="Helical" evidence="6">
    <location>
        <begin position="47"/>
        <end position="69"/>
    </location>
</feature>
<proteinExistence type="predicted"/>
<feature type="transmembrane region" description="Helical" evidence="6">
    <location>
        <begin position="177"/>
        <end position="199"/>
    </location>
</feature>
<keyword evidence="8" id="KW-1185">Reference proteome</keyword>
<feature type="transmembrane region" description="Helical" evidence="6">
    <location>
        <begin position="151"/>
        <end position="171"/>
    </location>
</feature>
<dbReference type="PANTHER" id="PTHR30250:SF11">
    <property type="entry name" value="O-ANTIGEN TRANSPORTER-RELATED"/>
    <property type="match status" value="1"/>
</dbReference>
<dbReference type="Pfam" id="PF01943">
    <property type="entry name" value="Polysacc_synt"/>
    <property type="match status" value="1"/>
</dbReference>
<organism evidence="7 8">
    <name type="scientific">Stenotrophomonas sepilia</name>
    <dbReference type="NCBI Taxonomy" id="2860290"/>
    <lineage>
        <taxon>Bacteria</taxon>
        <taxon>Pseudomonadati</taxon>
        <taxon>Pseudomonadota</taxon>
        <taxon>Gammaproteobacteria</taxon>
        <taxon>Lysobacterales</taxon>
        <taxon>Lysobacteraceae</taxon>
        <taxon>Stenotrophomonas</taxon>
        <taxon>Stenotrophomonas maltophilia group</taxon>
    </lineage>
</organism>
<evidence type="ECO:0000256" key="3">
    <source>
        <dbReference type="ARBA" id="ARBA00022692"/>
    </source>
</evidence>
<sequence>MPLELPRLGKLARTSILVMFWQSVRMICLAAWIFVGARVLGAENYGLFSGTVGTASALAGLVGLGGGMLMYQYAASDRARFARYWKQCLLLCLVSAPPLTLVFCLLSIGLLSWPALCLIALSEIVAFPFVTSAAFALSANDRMGWSAALPALNAMLRLAAICMCSALPSSATLTGYLLLHLASAASSALFALLAVRHLLKPEPARLRIDRSDLIHGTGHAAAWSSSVGTTTLDKSFVLHTGSSMIAGQYSAAYRIATVLAMPLDAMVMSAMPRLFRAQQDNVRYRRLVTSMVLAALGYGAIAGLLLAYCAHMLPHLLGSEFTAAVPALQWMGLFVAGYSLRQIGCNTLVGRGWKMRRFLIEALGLMLMAALSALWIPKYGLQGAVWMIITAEAVMASLAWLAVPFSRAPAHAPH</sequence>
<feature type="transmembrane region" description="Helical" evidence="6">
    <location>
        <begin position="287"/>
        <end position="308"/>
    </location>
</feature>
<keyword evidence="2" id="KW-1003">Cell membrane</keyword>
<comment type="subcellular location">
    <subcellularLocation>
        <location evidence="1">Cell membrane</location>
        <topology evidence="1">Multi-pass membrane protein</topology>
    </subcellularLocation>
</comment>
<name>A0ABQ6Q7U7_9GAMM</name>
<keyword evidence="4 6" id="KW-1133">Transmembrane helix</keyword>
<evidence type="ECO:0000256" key="6">
    <source>
        <dbReference type="SAM" id="Phobius"/>
    </source>
</evidence>
<keyword evidence="3 6" id="KW-0812">Transmembrane</keyword>